<comment type="catalytic activity">
    <reaction evidence="4">
        <text>L-glutamate + NAD(+) + H2O = 2-oxoglutarate + NH4(+) + NADH + H(+)</text>
        <dbReference type="Rhea" id="RHEA:15133"/>
        <dbReference type="ChEBI" id="CHEBI:15377"/>
        <dbReference type="ChEBI" id="CHEBI:15378"/>
        <dbReference type="ChEBI" id="CHEBI:16810"/>
        <dbReference type="ChEBI" id="CHEBI:28938"/>
        <dbReference type="ChEBI" id="CHEBI:29985"/>
        <dbReference type="ChEBI" id="CHEBI:57540"/>
        <dbReference type="ChEBI" id="CHEBI:57945"/>
        <dbReference type="EC" id="1.4.1.2"/>
    </reaction>
</comment>
<name>A0A166PPZ4_9AGAM</name>
<dbReference type="EC" id="1.4.1.2" evidence="4"/>
<dbReference type="EMBL" id="KV417515">
    <property type="protein sequence ID" value="KZP26320.1"/>
    <property type="molecule type" value="Genomic_DNA"/>
</dbReference>
<comment type="function">
    <text evidence="4">NAD(+)-dependent glutamate dehydrogenase which degrades glutamate to ammonia and alpha-ketoglutarate.</text>
</comment>
<reference evidence="7 8" key="1">
    <citation type="journal article" date="2016" name="Mol. Biol. Evol.">
        <title>Comparative Genomics of Early-Diverging Mushroom-Forming Fungi Provides Insights into the Origins of Lignocellulose Decay Capabilities.</title>
        <authorList>
            <person name="Nagy L.G."/>
            <person name="Riley R."/>
            <person name="Tritt A."/>
            <person name="Adam C."/>
            <person name="Daum C."/>
            <person name="Floudas D."/>
            <person name="Sun H."/>
            <person name="Yadav J.S."/>
            <person name="Pangilinan J."/>
            <person name="Larsson K.H."/>
            <person name="Matsuura K."/>
            <person name="Barry K."/>
            <person name="Labutti K."/>
            <person name="Kuo R."/>
            <person name="Ohm R.A."/>
            <person name="Bhattacharya S.S."/>
            <person name="Shirouzu T."/>
            <person name="Yoshinaga Y."/>
            <person name="Martin F.M."/>
            <person name="Grigoriev I.V."/>
            <person name="Hibbett D.S."/>
        </authorList>
    </citation>
    <scope>NUCLEOTIDE SEQUENCE [LARGE SCALE GENOMIC DNA]</scope>
    <source>
        <strain evidence="7 8">CBS 109695</strain>
    </source>
</reference>
<evidence type="ECO:0000313" key="7">
    <source>
        <dbReference type="EMBL" id="KZP26320.1"/>
    </source>
</evidence>
<dbReference type="GO" id="GO:0004352">
    <property type="term" value="F:glutamate dehydrogenase (NAD+) activity"/>
    <property type="evidence" value="ECO:0007669"/>
    <property type="project" value="UniProtKB-UniRule"/>
</dbReference>
<evidence type="ECO:0000256" key="4">
    <source>
        <dbReference type="PIRNR" id="PIRNR000184"/>
    </source>
</evidence>
<dbReference type="GO" id="GO:0006538">
    <property type="term" value="P:L-glutamate catabolic process"/>
    <property type="evidence" value="ECO:0007669"/>
    <property type="project" value="UniProtKB-UniRule"/>
</dbReference>
<dbReference type="Pfam" id="PF23147">
    <property type="entry name" value="GDH2_N"/>
    <property type="match status" value="1"/>
</dbReference>
<dbReference type="PIRSF" id="PIRSF000184">
    <property type="entry name" value="GDH_NAD"/>
    <property type="match status" value="1"/>
</dbReference>
<dbReference type="Pfam" id="PF23152">
    <property type="entry name" value="GDH_2nd"/>
    <property type="match status" value="1"/>
</dbReference>
<dbReference type="Gene3D" id="3.40.50.720">
    <property type="entry name" value="NAD(P)-binding Rossmann-like Domain"/>
    <property type="match status" value="1"/>
</dbReference>
<evidence type="ECO:0000313" key="8">
    <source>
        <dbReference type="Proteomes" id="UP000076532"/>
    </source>
</evidence>
<dbReference type="AlphaFoldDB" id="A0A166PPZ4"/>
<proteinExistence type="inferred from homology"/>
<evidence type="ECO:0000256" key="5">
    <source>
        <dbReference type="SAM" id="MobiDB-lite"/>
    </source>
</evidence>
<organism evidence="7 8">
    <name type="scientific">Athelia psychrophila</name>
    <dbReference type="NCBI Taxonomy" id="1759441"/>
    <lineage>
        <taxon>Eukaryota</taxon>
        <taxon>Fungi</taxon>
        <taxon>Dikarya</taxon>
        <taxon>Basidiomycota</taxon>
        <taxon>Agaricomycotina</taxon>
        <taxon>Agaricomycetes</taxon>
        <taxon>Agaricomycetidae</taxon>
        <taxon>Atheliales</taxon>
        <taxon>Atheliaceae</taxon>
        <taxon>Athelia</taxon>
    </lineage>
</organism>
<dbReference type="InterPro" id="IPR036291">
    <property type="entry name" value="NAD(P)-bd_dom_sf"/>
</dbReference>
<feature type="region of interest" description="Disordered" evidence="5">
    <location>
        <begin position="1"/>
        <end position="34"/>
    </location>
</feature>
<dbReference type="Pfam" id="PF00208">
    <property type="entry name" value="ELFV_dehydrog"/>
    <property type="match status" value="1"/>
</dbReference>
<evidence type="ECO:0000256" key="1">
    <source>
        <dbReference type="ARBA" id="ARBA00006382"/>
    </source>
</evidence>
<dbReference type="InterPro" id="IPR046346">
    <property type="entry name" value="Aminoacid_DH-like_N_sf"/>
</dbReference>
<dbReference type="SMART" id="SM00839">
    <property type="entry name" value="ELFV_dehydrog"/>
    <property type="match status" value="1"/>
</dbReference>
<evidence type="ECO:0000256" key="3">
    <source>
        <dbReference type="ARBA" id="ARBA00023027"/>
    </source>
</evidence>
<dbReference type="SUPFAM" id="SSF51735">
    <property type="entry name" value="NAD(P)-binding Rossmann-fold domains"/>
    <property type="match status" value="1"/>
</dbReference>
<dbReference type="SUPFAM" id="SSF53223">
    <property type="entry name" value="Aminoacid dehydrogenase-like, N-terminal domain"/>
    <property type="match status" value="1"/>
</dbReference>
<accession>A0A166PPZ4</accession>
<keyword evidence="2 4" id="KW-0560">Oxidoreductase</keyword>
<comment type="similarity">
    <text evidence="1 4">Belongs to the Glu/Leu/Phe/Val dehydrogenases family.</text>
</comment>
<dbReference type="InterPro" id="IPR055480">
    <property type="entry name" value="NAD-GDH_N"/>
</dbReference>
<sequence length="1049" mass="117700">MSETPINASAANLKPALRPTAGSSRSGSEASVHRVQNLPGYTTPVFKGKEEQRAKVQASVASKGFMPRELVANEVNWFYTHLGIDDTYFQNESPDVITDHILSLFGAKVLAYTKHDPKQLVIDLERIDDKGNGATFIHTSAPGRTSAEGPGASCESRIDALYLDKSTPENAYRLETYRSLGPISATASQQLRCYFVTKCDFSNPPATSRTDGKTDIRTVSDRAFLEKATENTLDIYQTIIWSVESRYGPVIEVFEVEGSRERRMVIAFKMNSTSRFFSALSNLYHFYHLYSARKYVEQFSNGITIISLYLNPLPDSQAPPIEHSIFQVMKEASLLYCLPDNPFFLLNDGNESSGHAVQEATYAYCGWIFAQHFCNRLGPAYLQLRNVLDETNPSHAEVLNDIKRRFREETFTRESIQQVIHAHPELIRMLYVNFAMIHYPAADDASQLVPTLSYLRLQTTQPLSDVELHDKIRRTVSNKHELQVLESFLIFNKHVLKTNFYQPTKVALSFRLAPDFLPETEYPKQPFGMFIIIGNEFRGFHIRFRDVARGGIRIVMSRNKENYSINQRMLFDENYGLASTQTLKNKDIPESGAKGTILPSLGAKPRICFEKYVDSIIDLLIPGRTPGIKEQIVDLYDKPELLFFGPDEGTAEMMDWAAFITTVHARDRGAEKWWKSFTTGKSAALLGGVPHDAYGMTSLSVRQYVIGIYKQLGLQEKNITKVQTGGPDGDLGSNEILLSSDKTVAIIDGSGVLADPAGLNREELIRLAKLRVPVGNFDKSKLSKDGYLIKVEDQDFKLPSGEVVLDGTDFRNGAHLRFKADLFVPCGGRPEAINISNVAALIDTEGKPHFKYVVEGANLFLTQQARLHLEKRKVVLFKDSSANKGGVTSSSLEVLAGLALSTQEYIDHMIFKDGKPSPFYQSYVKDIQGKITENAAAEFQCIWREHARLQGAKPRTTISDELSSTLNDLQAELESSDLFDDLPSRKGVMRRAIPKTLVEQVGLETLLERLPEPYQRALFSSWVASHFIYKYGVTSSSVQFFHFARDLAN</sequence>
<feature type="domain" description="Glutamate/phenylalanine/leucine/valine/L-tryptophan dehydrogenase C-terminal" evidence="6">
    <location>
        <begin position="688"/>
        <end position="950"/>
    </location>
</feature>
<dbReference type="OrthoDB" id="184415at2759"/>
<keyword evidence="3 4" id="KW-0520">NAD</keyword>
<dbReference type="PANTHER" id="PTHR11606">
    <property type="entry name" value="GLUTAMATE DEHYDROGENASE"/>
    <property type="match status" value="1"/>
</dbReference>
<dbReference type="InterPro" id="IPR016210">
    <property type="entry name" value="NAD-GDH_euk"/>
</dbReference>
<protein>
    <recommendedName>
        <fullName evidence="4">NAD-specific glutamate dehydrogenase</fullName>
        <ecNumber evidence="4">1.4.1.2</ecNumber>
    </recommendedName>
</protein>
<gene>
    <name evidence="7" type="ORF">FIBSPDRAFT_887404</name>
</gene>
<dbReference type="Proteomes" id="UP000076532">
    <property type="component" value="Unassembled WGS sequence"/>
</dbReference>
<dbReference type="PANTHER" id="PTHR11606:SF24">
    <property type="entry name" value="NAD-SPECIFIC GLUTAMATE DEHYDROGENASE"/>
    <property type="match status" value="1"/>
</dbReference>
<dbReference type="InterPro" id="IPR056365">
    <property type="entry name" value="NAD-GDH_2nd"/>
</dbReference>
<dbReference type="GO" id="GO:0005739">
    <property type="term" value="C:mitochondrion"/>
    <property type="evidence" value="ECO:0007669"/>
    <property type="project" value="UniProtKB-UniRule"/>
</dbReference>
<keyword evidence="8" id="KW-1185">Reference proteome</keyword>
<evidence type="ECO:0000256" key="2">
    <source>
        <dbReference type="ARBA" id="ARBA00023002"/>
    </source>
</evidence>
<evidence type="ECO:0000259" key="6">
    <source>
        <dbReference type="SMART" id="SM00839"/>
    </source>
</evidence>
<dbReference type="STRING" id="436010.A0A166PPZ4"/>
<feature type="compositionally biased region" description="Polar residues" evidence="5">
    <location>
        <begin position="1"/>
        <end position="10"/>
    </location>
</feature>
<dbReference type="InterPro" id="IPR006096">
    <property type="entry name" value="Glu/Leu/Phe/Val/Trp_DH_C"/>
</dbReference>